<dbReference type="AlphaFoldDB" id="A0A0R3WWC5"/>
<dbReference type="InterPro" id="IPR044069">
    <property type="entry name" value="ZF_C4H2"/>
</dbReference>
<dbReference type="PANTHER" id="PTHR31058:SF2">
    <property type="entry name" value="ZINC FINGER C4H2 DOMAIN-CONTAINING PROTEIN"/>
    <property type="match status" value="1"/>
</dbReference>
<evidence type="ECO:0000259" key="2">
    <source>
        <dbReference type="PROSITE" id="PS51896"/>
    </source>
</evidence>
<dbReference type="PROSITE" id="PS51896">
    <property type="entry name" value="ZF_C4H2"/>
    <property type="match status" value="1"/>
</dbReference>
<dbReference type="PANTHER" id="PTHR31058">
    <property type="entry name" value="ZINC FINGER C4H2 DOMAIN-CONTAINING PROTEIN"/>
    <property type="match status" value="1"/>
</dbReference>
<organism evidence="5">
    <name type="scientific">Hydatigena taeniaeformis</name>
    <name type="common">Feline tapeworm</name>
    <name type="synonym">Taenia taeniaeformis</name>
    <dbReference type="NCBI Taxonomy" id="6205"/>
    <lineage>
        <taxon>Eukaryota</taxon>
        <taxon>Metazoa</taxon>
        <taxon>Spiralia</taxon>
        <taxon>Lophotrochozoa</taxon>
        <taxon>Platyhelminthes</taxon>
        <taxon>Cestoda</taxon>
        <taxon>Eucestoda</taxon>
        <taxon>Cyclophyllidea</taxon>
        <taxon>Taeniidae</taxon>
        <taxon>Hydatigera</taxon>
    </lineage>
</organism>
<accession>A0A0R3WWC5</accession>
<feature type="compositionally biased region" description="Low complexity" evidence="1">
    <location>
        <begin position="118"/>
        <end position="139"/>
    </location>
</feature>
<feature type="domain" description="C4H2-type" evidence="2">
    <location>
        <begin position="63"/>
        <end position="105"/>
    </location>
</feature>
<dbReference type="OrthoDB" id="20865at2759"/>
<reference evidence="5" key="1">
    <citation type="submission" date="2017-02" db="UniProtKB">
        <authorList>
            <consortium name="WormBaseParasite"/>
        </authorList>
    </citation>
    <scope>IDENTIFICATION</scope>
</reference>
<dbReference type="InterPro" id="IPR018482">
    <property type="entry name" value="Znf-C4H2"/>
</dbReference>
<dbReference type="Proteomes" id="UP000274429">
    <property type="component" value="Unassembled WGS sequence"/>
</dbReference>
<dbReference type="EMBL" id="UYWX01006072">
    <property type="protein sequence ID" value="VDM26152.1"/>
    <property type="molecule type" value="Genomic_DNA"/>
</dbReference>
<dbReference type="WBParaSite" id="TTAC_0000506501-mRNA-1">
    <property type="protein sequence ID" value="TTAC_0000506501-mRNA-1"/>
    <property type="gene ID" value="TTAC_0000506501"/>
</dbReference>
<dbReference type="GO" id="GO:0045666">
    <property type="term" value="P:positive regulation of neuron differentiation"/>
    <property type="evidence" value="ECO:0007669"/>
    <property type="project" value="TreeGrafter"/>
</dbReference>
<evidence type="ECO:0000256" key="1">
    <source>
        <dbReference type="SAM" id="MobiDB-lite"/>
    </source>
</evidence>
<gene>
    <name evidence="3" type="ORF">TTAC_LOCUS5050</name>
</gene>
<feature type="compositionally biased region" description="Basic residues" evidence="1">
    <location>
        <begin position="90"/>
        <end position="102"/>
    </location>
</feature>
<feature type="region of interest" description="Disordered" evidence="1">
    <location>
        <begin position="44"/>
        <end position="72"/>
    </location>
</feature>
<evidence type="ECO:0000313" key="5">
    <source>
        <dbReference type="WBParaSite" id="TTAC_0000506501-mRNA-1"/>
    </source>
</evidence>
<sequence length="139" mass="14972">MMGTHIFHQLLFFSGSVERQRHTSNQSLRLSDVLLGCGVNVAPQSGNYSGTPAPPPPPSQPQQQQPPMKTCQACQQLIHRNAPICPLCKTKSRSRHPKRPKVRGALAQLPSTSVTPIPSATPTVVQTSTSPSNTTIEDA</sequence>
<reference evidence="3 4" key="2">
    <citation type="submission" date="2018-11" db="EMBL/GenBank/DDBJ databases">
        <authorList>
            <consortium name="Pathogen Informatics"/>
        </authorList>
    </citation>
    <scope>NUCLEOTIDE SEQUENCE [LARGE SCALE GENOMIC DNA]</scope>
</reference>
<feature type="region of interest" description="Disordered" evidence="1">
    <location>
        <begin position="89"/>
        <end position="139"/>
    </location>
</feature>
<evidence type="ECO:0000313" key="3">
    <source>
        <dbReference type="EMBL" id="VDM26152.1"/>
    </source>
</evidence>
<evidence type="ECO:0000313" key="4">
    <source>
        <dbReference type="Proteomes" id="UP000274429"/>
    </source>
</evidence>
<protein>
    <submittedName>
        <fullName evidence="5">C4H2-type domain-containing protein</fullName>
    </submittedName>
</protein>
<dbReference type="GO" id="GO:0005634">
    <property type="term" value="C:nucleus"/>
    <property type="evidence" value="ECO:0007669"/>
    <property type="project" value="TreeGrafter"/>
</dbReference>
<name>A0A0R3WWC5_HYDTA</name>
<dbReference type="Pfam" id="PF10146">
    <property type="entry name" value="zf-C4H2"/>
    <property type="match status" value="1"/>
</dbReference>
<keyword evidence="4" id="KW-1185">Reference proteome</keyword>
<proteinExistence type="predicted"/>